<gene>
    <name evidence="2" type="ORF">ElyMa_003355100</name>
</gene>
<reference evidence="2 3" key="1">
    <citation type="journal article" date="2021" name="Elife">
        <title>Chloroplast acquisition without the gene transfer in kleptoplastic sea slugs, Plakobranchus ocellatus.</title>
        <authorList>
            <person name="Maeda T."/>
            <person name="Takahashi S."/>
            <person name="Yoshida T."/>
            <person name="Shimamura S."/>
            <person name="Takaki Y."/>
            <person name="Nagai Y."/>
            <person name="Toyoda A."/>
            <person name="Suzuki Y."/>
            <person name="Arimoto A."/>
            <person name="Ishii H."/>
            <person name="Satoh N."/>
            <person name="Nishiyama T."/>
            <person name="Hasebe M."/>
            <person name="Maruyama T."/>
            <person name="Minagawa J."/>
            <person name="Obokata J."/>
            <person name="Shigenobu S."/>
        </authorList>
    </citation>
    <scope>NUCLEOTIDE SEQUENCE [LARGE SCALE GENOMIC DNA]</scope>
</reference>
<dbReference type="AlphaFoldDB" id="A0AAV4JI88"/>
<name>A0AAV4JI88_9GAST</name>
<evidence type="ECO:0000259" key="1">
    <source>
        <dbReference type="Pfam" id="PF08241"/>
    </source>
</evidence>
<dbReference type="SUPFAM" id="SSF53335">
    <property type="entry name" value="S-adenosyl-L-methionine-dependent methyltransferases"/>
    <property type="match status" value="1"/>
</dbReference>
<keyword evidence="3" id="KW-1185">Reference proteome</keyword>
<dbReference type="EMBL" id="BMAT01006917">
    <property type="protein sequence ID" value="GFS22110.1"/>
    <property type="molecule type" value="Genomic_DNA"/>
</dbReference>
<protein>
    <submittedName>
        <fullName evidence="2">Williams-Beuren syndrome chromosomal region 27 protein-like</fullName>
    </submittedName>
</protein>
<dbReference type="Gene3D" id="3.40.50.150">
    <property type="entry name" value="Vaccinia Virus protein VP39"/>
    <property type="match status" value="1"/>
</dbReference>
<dbReference type="InterPro" id="IPR013216">
    <property type="entry name" value="Methyltransf_11"/>
</dbReference>
<dbReference type="Pfam" id="PF08241">
    <property type="entry name" value="Methyltransf_11"/>
    <property type="match status" value="1"/>
</dbReference>
<accession>A0AAV4JI88</accession>
<dbReference type="Proteomes" id="UP000762676">
    <property type="component" value="Unassembled WGS sequence"/>
</dbReference>
<dbReference type="CDD" id="cd02440">
    <property type="entry name" value="AdoMet_MTases"/>
    <property type="match status" value="1"/>
</dbReference>
<dbReference type="InterPro" id="IPR029063">
    <property type="entry name" value="SAM-dependent_MTases_sf"/>
</dbReference>
<organism evidence="2 3">
    <name type="scientific">Elysia marginata</name>
    <dbReference type="NCBI Taxonomy" id="1093978"/>
    <lineage>
        <taxon>Eukaryota</taxon>
        <taxon>Metazoa</taxon>
        <taxon>Spiralia</taxon>
        <taxon>Lophotrochozoa</taxon>
        <taxon>Mollusca</taxon>
        <taxon>Gastropoda</taxon>
        <taxon>Heterobranchia</taxon>
        <taxon>Euthyneura</taxon>
        <taxon>Panpulmonata</taxon>
        <taxon>Sacoglossa</taxon>
        <taxon>Placobranchoidea</taxon>
        <taxon>Plakobranchidae</taxon>
        <taxon>Elysia</taxon>
    </lineage>
</organism>
<dbReference type="PANTHER" id="PTHR43591">
    <property type="entry name" value="METHYLTRANSFERASE"/>
    <property type="match status" value="1"/>
</dbReference>
<sequence length="240" mass="26964">MSISSQDPQDFEKFILTFQEEGLGHDTCVQEYGRSTAPNMYNECAVALEYKGPKYCADMLAALISDKKNALVLDVTAGTGLVGQQMHQRGFRKIDAHDGAAAMLESCKERGIYTNFINCFVGDGHNLPIWDDSYDALTCSGGTCENHLPPSAQAEFARVIKPGGFFVNAYRSTVADIEYGKRWEAEALRLEDEGKWTFYGRLLFRKYNLYSDGFVDIYQFDLMEQSELSVHSYCSNKSPQ</sequence>
<evidence type="ECO:0000313" key="2">
    <source>
        <dbReference type="EMBL" id="GFS22110.1"/>
    </source>
</evidence>
<proteinExistence type="predicted"/>
<comment type="caution">
    <text evidence="2">The sequence shown here is derived from an EMBL/GenBank/DDBJ whole genome shotgun (WGS) entry which is preliminary data.</text>
</comment>
<feature type="domain" description="Methyltransferase type 11" evidence="1">
    <location>
        <begin position="73"/>
        <end position="167"/>
    </location>
</feature>
<evidence type="ECO:0000313" key="3">
    <source>
        <dbReference type="Proteomes" id="UP000762676"/>
    </source>
</evidence>
<dbReference type="PANTHER" id="PTHR43591:SF110">
    <property type="entry name" value="RHODANESE DOMAIN-CONTAINING PROTEIN"/>
    <property type="match status" value="1"/>
</dbReference>
<dbReference type="GO" id="GO:0008757">
    <property type="term" value="F:S-adenosylmethionine-dependent methyltransferase activity"/>
    <property type="evidence" value="ECO:0007669"/>
    <property type="project" value="InterPro"/>
</dbReference>